<dbReference type="Proteomes" id="UP001500074">
    <property type="component" value="Unassembled WGS sequence"/>
</dbReference>
<evidence type="ECO:0000313" key="1">
    <source>
        <dbReference type="EMBL" id="GAA5170097.1"/>
    </source>
</evidence>
<gene>
    <name evidence="1" type="ORF">GCM10023342_03000</name>
</gene>
<proteinExistence type="predicted"/>
<comment type="caution">
    <text evidence="1">The sequence shown here is derived from an EMBL/GenBank/DDBJ whole genome shotgun (WGS) entry which is preliminary data.</text>
</comment>
<name>A0ABP9R0L4_9GAMM</name>
<sequence length="151" mass="17052">MEKESETSNTVWAMSPSDLNKITTGFESNIVPKRNIDHCPTKSWLPGMLREGLTSKVPENPFAFKHPLVNPRISAQKGCFTFHGKQLKGIEEYFFSAGNGCIAKLVLKTPSKRTEILKQLYSLGFKEDDIYCDLNSLTKRIVREQSLLIDA</sequence>
<reference evidence="2" key="1">
    <citation type="journal article" date="2019" name="Int. J. Syst. Evol. Microbiol.">
        <title>The Global Catalogue of Microorganisms (GCM) 10K type strain sequencing project: providing services to taxonomists for standard genome sequencing and annotation.</title>
        <authorList>
            <consortium name="The Broad Institute Genomics Platform"/>
            <consortium name="The Broad Institute Genome Sequencing Center for Infectious Disease"/>
            <person name="Wu L."/>
            <person name="Ma J."/>
        </authorList>
    </citation>
    <scope>NUCLEOTIDE SEQUENCE [LARGE SCALE GENOMIC DNA]</scope>
    <source>
        <strain evidence="2">JCM 18472</strain>
    </source>
</reference>
<keyword evidence="2" id="KW-1185">Reference proteome</keyword>
<evidence type="ECO:0000313" key="2">
    <source>
        <dbReference type="Proteomes" id="UP001500074"/>
    </source>
</evidence>
<dbReference type="EMBL" id="BAABKI010000004">
    <property type="protein sequence ID" value="GAA5170097.1"/>
    <property type="molecule type" value="Genomic_DNA"/>
</dbReference>
<organism evidence="1 2">
    <name type="scientific">Modicisalibacter zincidurans</name>
    <dbReference type="NCBI Taxonomy" id="1178777"/>
    <lineage>
        <taxon>Bacteria</taxon>
        <taxon>Pseudomonadati</taxon>
        <taxon>Pseudomonadota</taxon>
        <taxon>Gammaproteobacteria</taxon>
        <taxon>Oceanospirillales</taxon>
        <taxon>Halomonadaceae</taxon>
        <taxon>Modicisalibacter</taxon>
    </lineage>
</organism>
<accession>A0ABP9R0L4</accession>
<protein>
    <submittedName>
        <fullName evidence="1">Uncharacterized protein</fullName>
    </submittedName>
</protein>